<evidence type="ECO:0000313" key="1">
    <source>
        <dbReference type="EMBL" id="OGH66275.1"/>
    </source>
</evidence>
<accession>A0A1F6M3W8</accession>
<dbReference type="EMBL" id="MFPX01000021">
    <property type="protein sequence ID" value="OGH66275.1"/>
    <property type="molecule type" value="Genomic_DNA"/>
</dbReference>
<organism evidence="1 2">
    <name type="scientific">Candidatus Magasanikbacteria bacterium RIFCSPHIGHO2_02_FULL_41_13</name>
    <dbReference type="NCBI Taxonomy" id="1798676"/>
    <lineage>
        <taxon>Bacteria</taxon>
        <taxon>Candidatus Magasanikiibacteriota</taxon>
    </lineage>
</organism>
<sequence length="208" mass="24927">MNMNIYLDESYNFQKEKGKMFISINGFSVLDDKVLRKRWMQMRRSYTKYKRRIHATDPYFEELRKKSISLLNTQDTTIISVFQLIQEIPHSYFDSDKMQFEEVYETLLKCLVKGLSVKRYRQVKIVIDSRKHSGGVFGAYKFHQNMDSFLKKEFLSTKCTFLSTPSYMDVLVELADFVSNTLYKSYMQNIDLFEYEFLDKYIQIKNPL</sequence>
<evidence type="ECO:0008006" key="3">
    <source>
        <dbReference type="Google" id="ProtNLM"/>
    </source>
</evidence>
<dbReference type="InterPro" id="IPR024524">
    <property type="entry name" value="DUF3800"/>
</dbReference>
<protein>
    <recommendedName>
        <fullName evidence="3">DUF3800 domain-containing protein</fullName>
    </recommendedName>
</protein>
<comment type="caution">
    <text evidence="1">The sequence shown here is derived from an EMBL/GenBank/DDBJ whole genome shotgun (WGS) entry which is preliminary data.</text>
</comment>
<evidence type="ECO:0000313" key="2">
    <source>
        <dbReference type="Proteomes" id="UP000178742"/>
    </source>
</evidence>
<gene>
    <name evidence="1" type="ORF">A3B90_01675</name>
</gene>
<proteinExistence type="predicted"/>
<name>A0A1F6M3W8_9BACT</name>
<dbReference type="Pfam" id="PF12686">
    <property type="entry name" value="DUF3800"/>
    <property type="match status" value="1"/>
</dbReference>
<dbReference type="STRING" id="1798676.A3B90_01675"/>
<dbReference type="Proteomes" id="UP000178742">
    <property type="component" value="Unassembled WGS sequence"/>
</dbReference>
<dbReference type="AlphaFoldDB" id="A0A1F6M3W8"/>
<reference evidence="1 2" key="1">
    <citation type="journal article" date="2016" name="Nat. Commun.">
        <title>Thousands of microbial genomes shed light on interconnected biogeochemical processes in an aquifer system.</title>
        <authorList>
            <person name="Anantharaman K."/>
            <person name="Brown C.T."/>
            <person name="Hug L.A."/>
            <person name="Sharon I."/>
            <person name="Castelle C.J."/>
            <person name="Probst A.J."/>
            <person name="Thomas B.C."/>
            <person name="Singh A."/>
            <person name="Wilkins M.J."/>
            <person name="Karaoz U."/>
            <person name="Brodie E.L."/>
            <person name="Williams K.H."/>
            <person name="Hubbard S.S."/>
            <person name="Banfield J.F."/>
        </authorList>
    </citation>
    <scope>NUCLEOTIDE SEQUENCE [LARGE SCALE GENOMIC DNA]</scope>
</reference>